<dbReference type="InterPro" id="IPR036145">
    <property type="entry name" value="MinC_C_sf"/>
</dbReference>
<dbReference type="InterPro" id="IPR013033">
    <property type="entry name" value="MinC"/>
</dbReference>
<evidence type="ECO:0000259" key="6">
    <source>
        <dbReference type="Pfam" id="PF03775"/>
    </source>
</evidence>
<keyword evidence="1 5" id="KW-0132">Cell division</keyword>
<dbReference type="EMBL" id="FOIF01000002">
    <property type="protein sequence ID" value="SES66023.1"/>
    <property type="molecule type" value="Genomic_DNA"/>
</dbReference>
<evidence type="ECO:0000256" key="2">
    <source>
        <dbReference type="ARBA" id="ARBA00023210"/>
    </source>
</evidence>
<evidence type="ECO:0000256" key="1">
    <source>
        <dbReference type="ARBA" id="ARBA00022618"/>
    </source>
</evidence>
<dbReference type="STRING" id="1120990.SAMN03080614_100268"/>
<evidence type="ECO:0000256" key="3">
    <source>
        <dbReference type="ARBA" id="ARBA00023306"/>
    </source>
</evidence>
<evidence type="ECO:0000313" key="8">
    <source>
        <dbReference type="Proteomes" id="UP000243819"/>
    </source>
</evidence>
<evidence type="ECO:0000256" key="5">
    <source>
        <dbReference type="HAMAP-Rule" id="MF_00267"/>
    </source>
</evidence>
<sequence>MKNKTFHVRGTRKCIEIYVKAENLELFLSEFQNYIEENKAFFKSGNFQIIGIDEGSNHHIINQLKELEIKYSINISVVSQQKLDPNMLWSRNLTNYHLKTIRSGQSITYDGDVVIIGDVNSGGEIIATGNITITGTLRGKAHCGFPDNQNCFIIANKMINTQIRIGEKIGSVGNPSLFQRDGKIAFIKDGEIKIVNISEWQRRGE</sequence>
<dbReference type="Proteomes" id="UP000243819">
    <property type="component" value="Unassembled WGS sequence"/>
</dbReference>
<keyword evidence="8" id="KW-1185">Reference proteome</keyword>
<keyword evidence="3 5" id="KW-0131">Cell cycle</keyword>
<comment type="function">
    <text evidence="5">Cell division inhibitor that blocks the formation of polar Z ring septums. Rapidly oscillates between the poles of the cell to destabilize FtsZ filaments that have formed before they mature into polar Z rings. Prevents FtsZ polymerization.</text>
</comment>
<feature type="domain" description="Septum formation inhibitor MinC C-terminal" evidence="6">
    <location>
        <begin position="99"/>
        <end position="194"/>
    </location>
</feature>
<dbReference type="GO" id="GO:1901891">
    <property type="term" value="P:regulation of cell septum assembly"/>
    <property type="evidence" value="ECO:0007669"/>
    <property type="project" value="InterPro"/>
</dbReference>
<dbReference type="RefSeq" id="WP_091348139.1">
    <property type="nucleotide sequence ID" value="NZ_FOIF01000002.1"/>
</dbReference>
<proteinExistence type="inferred from homology"/>
<comment type="subunit">
    <text evidence="4 5">Interacts with MinD and FtsZ.</text>
</comment>
<organism evidence="7 8">
    <name type="scientific">Anaerobranca gottschalkii DSM 13577</name>
    <dbReference type="NCBI Taxonomy" id="1120990"/>
    <lineage>
        <taxon>Bacteria</taxon>
        <taxon>Bacillati</taxon>
        <taxon>Bacillota</taxon>
        <taxon>Clostridia</taxon>
        <taxon>Eubacteriales</taxon>
        <taxon>Proteinivoracaceae</taxon>
        <taxon>Anaerobranca</taxon>
    </lineage>
</organism>
<dbReference type="Pfam" id="PF03775">
    <property type="entry name" value="MinC_C"/>
    <property type="match status" value="1"/>
</dbReference>
<dbReference type="InterPro" id="IPR005526">
    <property type="entry name" value="Septum_form_inhib_MinC_C"/>
</dbReference>
<dbReference type="GO" id="GO:0000902">
    <property type="term" value="P:cell morphogenesis"/>
    <property type="evidence" value="ECO:0007669"/>
    <property type="project" value="InterPro"/>
</dbReference>
<dbReference type="PANTHER" id="PTHR34108:SF1">
    <property type="entry name" value="SEPTUM SITE-DETERMINING PROTEIN MINC"/>
    <property type="match status" value="1"/>
</dbReference>
<gene>
    <name evidence="5" type="primary">minC</name>
    <name evidence="7" type="ORF">SAMN03080614_100268</name>
</gene>
<dbReference type="InterPro" id="IPR016098">
    <property type="entry name" value="CAP/MinC_C"/>
</dbReference>
<comment type="similarity">
    <text evidence="5">Belongs to the MinC family.</text>
</comment>
<dbReference type="GO" id="GO:0000917">
    <property type="term" value="P:division septum assembly"/>
    <property type="evidence" value="ECO:0007669"/>
    <property type="project" value="UniProtKB-KW"/>
</dbReference>
<dbReference type="PANTHER" id="PTHR34108">
    <property type="entry name" value="SEPTUM SITE-DETERMINING PROTEIN MINC"/>
    <property type="match status" value="1"/>
</dbReference>
<evidence type="ECO:0000313" key="7">
    <source>
        <dbReference type="EMBL" id="SES66023.1"/>
    </source>
</evidence>
<dbReference type="SUPFAM" id="SSF63848">
    <property type="entry name" value="Cell-division inhibitor MinC, C-terminal domain"/>
    <property type="match status" value="1"/>
</dbReference>
<dbReference type="HAMAP" id="MF_00267">
    <property type="entry name" value="MinC"/>
    <property type="match status" value="1"/>
</dbReference>
<dbReference type="AlphaFoldDB" id="A0A1H9YAP6"/>
<reference evidence="8" key="1">
    <citation type="submission" date="2016-10" db="EMBL/GenBank/DDBJ databases">
        <authorList>
            <person name="Varghese N."/>
            <person name="Submissions S."/>
        </authorList>
    </citation>
    <scope>NUCLEOTIDE SEQUENCE [LARGE SCALE GENOMIC DNA]</scope>
    <source>
        <strain evidence="8">DSM 13577</strain>
    </source>
</reference>
<evidence type="ECO:0000256" key="4">
    <source>
        <dbReference type="ARBA" id="ARBA00046874"/>
    </source>
</evidence>
<protein>
    <recommendedName>
        <fullName evidence="5">Probable septum site-determining protein MinC</fullName>
    </recommendedName>
</protein>
<keyword evidence="2 5" id="KW-0717">Septation</keyword>
<dbReference type="Gene3D" id="2.160.20.70">
    <property type="match status" value="1"/>
</dbReference>
<accession>A0A1H9YAP6</accession>
<name>A0A1H9YAP6_9FIRM</name>
<dbReference type="OrthoDB" id="9790810at2"/>